<feature type="compositionally biased region" description="Basic and acidic residues" evidence="1">
    <location>
        <begin position="111"/>
        <end position="121"/>
    </location>
</feature>
<sequence>MREAETLVIMFGGAWVVDRRIQVNIAKYSCRSSYWRKKHPQDVSRAAVHQNVRTIFNGPVDKIVEKGGCSFAGTVENKLITNLNPDDKAGIDSDVETEPFSKKHKALYEEVQGEKDDRKIVSETGESSSESTTMSAQIEKTVSSGDNPIGIDEALNVVCMGKSFHDYESTQNKDKSRSLGEPDLVGCRPEAHSVDSVSTHSSNSVLGDDLVRNKSKNIPNKDVGPKWVDVVNGIEKSMLPTDPNVNNPCYQQALEDSNSIGCQENEPVNIVNVDKVTGREECENPIQKSLVQKEKAQEQMGGILPASKVIKAVEWAKLSERNLPDLGHRDEERGTLVLPELQQKTNPVESSGFIAGESVELCGRKLTFMDHQEVESCSFDLPEFQQKSKPARVKRYGSLQHFQYKDLSAAEKKKLERYRKRKKKGLKFPEQSEIEGRSLSDSDLKTRWENGIKEAKETLEVGKKVGIEFIGDEQEIILDLVNLELGNHPNQN</sequence>
<feature type="compositionally biased region" description="Basic and acidic residues" evidence="1">
    <location>
        <begin position="167"/>
        <end position="180"/>
    </location>
</feature>
<keyword evidence="3" id="KW-1185">Reference proteome</keyword>
<feature type="compositionally biased region" description="Low complexity" evidence="1">
    <location>
        <begin position="122"/>
        <end position="134"/>
    </location>
</feature>
<gene>
    <name evidence="2" type="ORF">V6N11_036170</name>
</gene>
<dbReference type="EMBL" id="JBBPBN010000024">
    <property type="protein sequence ID" value="KAK9009640.1"/>
    <property type="molecule type" value="Genomic_DNA"/>
</dbReference>
<evidence type="ECO:0000256" key="1">
    <source>
        <dbReference type="SAM" id="MobiDB-lite"/>
    </source>
</evidence>
<proteinExistence type="predicted"/>
<organism evidence="2 3">
    <name type="scientific">Hibiscus sabdariffa</name>
    <name type="common">roselle</name>
    <dbReference type="NCBI Taxonomy" id="183260"/>
    <lineage>
        <taxon>Eukaryota</taxon>
        <taxon>Viridiplantae</taxon>
        <taxon>Streptophyta</taxon>
        <taxon>Embryophyta</taxon>
        <taxon>Tracheophyta</taxon>
        <taxon>Spermatophyta</taxon>
        <taxon>Magnoliopsida</taxon>
        <taxon>eudicotyledons</taxon>
        <taxon>Gunneridae</taxon>
        <taxon>Pentapetalae</taxon>
        <taxon>rosids</taxon>
        <taxon>malvids</taxon>
        <taxon>Malvales</taxon>
        <taxon>Malvaceae</taxon>
        <taxon>Malvoideae</taxon>
        <taxon>Hibiscus</taxon>
    </lineage>
</organism>
<comment type="caution">
    <text evidence="2">The sequence shown here is derived from an EMBL/GenBank/DDBJ whole genome shotgun (WGS) entry which is preliminary data.</text>
</comment>
<feature type="region of interest" description="Disordered" evidence="1">
    <location>
        <begin position="111"/>
        <end position="134"/>
    </location>
</feature>
<reference evidence="2 3" key="1">
    <citation type="journal article" date="2024" name="G3 (Bethesda)">
        <title>Genome assembly of Hibiscus sabdariffa L. provides insights into metabolisms of medicinal natural products.</title>
        <authorList>
            <person name="Kim T."/>
        </authorList>
    </citation>
    <scope>NUCLEOTIDE SEQUENCE [LARGE SCALE GENOMIC DNA]</scope>
    <source>
        <strain evidence="2">TK-2024</strain>
        <tissue evidence="2">Old leaves</tissue>
    </source>
</reference>
<protein>
    <submittedName>
        <fullName evidence="2">Uncharacterized protein</fullName>
    </submittedName>
</protein>
<name>A0ABR2R9J9_9ROSI</name>
<feature type="compositionally biased region" description="Low complexity" evidence="1">
    <location>
        <begin position="194"/>
        <end position="205"/>
    </location>
</feature>
<feature type="region of interest" description="Disordered" evidence="1">
    <location>
        <begin position="167"/>
        <end position="219"/>
    </location>
</feature>
<dbReference type="Proteomes" id="UP001396334">
    <property type="component" value="Unassembled WGS sequence"/>
</dbReference>
<evidence type="ECO:0000313" key="2">
    <source>
        <dbReference type="EMBL" id="KAK9009640.1"/>
    </source>
</evidence>
<accession>A0ABR2R9J9</accession>
<evidence type="ECO:0000313" key="3">
    <source>
        <dbReference type="Proteomes" id="UP001396334"/>
    </source>
</evidence>